<name>A0A6A6BQI9_9PEZI</name>
<dbReference type="RefSeq" id="XP_033400563.1">
    <property type="nucleotide sequence ID" value="XM_033545404.1"/>
</dbReference>
<protein>
    <submittedName>
        <fullName evidence="2">Uncharacterized protein</fullName>
    </submittedName>
</protein>
<dbReference type="EMBL" id="ML995478">
    <property type="protein sequence ID" value="KAF2144851.1"/>
    <property type="molecule type" value="Genomic_DNA"/>
</dbReference>
<feature type="region of interest" description="Disordered" evidence="1">
    <location>
        <begin position="25"/>
        <end position="54"/>
    </location>
</feature>
<organism evidence="2 3">
    <name type="scientific">Aplosporella prunicola CBS 121167</name>
    <dbReference type="NCBI Taxonomy" id="1176127"/>
    <lineage>
        <taxon>Eukaryota</taxon>
        <taxon>Fungi</taxon>
        <taxon>Dikarya</taxon>
        <taxon>Ascomycota</taxon>
        <taxon>Pezizomycotina</taxon>
        <taxon>Dothideomycetes</taxon>
        <taxon>Dothideomycetes incertae sedis</taxon>
        <taxon>Botryosphaeriales</taxon>
        <taxon>Aplosporellaceae</taxon>
        <taxon>Aplosporella</taxon>
    </lineage>
</organism>
<dbReference type="AlphaFoldDB" id="A0A6A6BQI9"/>
<dbReference type="Proteomes" id="UP000799438">
    <property type="component" value="Unassembled WGS sequence"/>
</dbReference>
<sequence>MSVNAPATVCVCLADHPHISRYVDASQAQPSTQSHEPGSVNCKRRPRHPLSKQSRDYRTIGTIPHGRHRASIPLCCAADQHITRNDAMQGFCRSVKDPVTRPPPCVDPRADIIKRASVPPMRIAIELPIAGVAPCRTRTFGIFALPPLMYWGCRDFLARRAGVRRSECVY</sequence>
<accession>A0A6A6BQI9</accession>
<dbReference type="GeneID" id="54302910"/>
<proteinExistence type="predicted"/>
<feature type="compositionally biased region" description="Polar residues" evidence="1">
    <location>
        <begin position="26"/>
        <end position="36"/>
    </location>
</feature>
<evidence type="ECO:0000313" key="3">
    <source>
        <dbReference type="Proteomes" id="UP000799438"/>
    </source>
</evidence>
<evidence type="ECO:0000313" key="2">
    <source>
        <dbReference type="EMBL" id="KAF2144851.1"/>
    </source>
</evidence>
<evidence type="ECO:0000256" key="1">
    <source>
        <dbReference type="SAM" id="MobiDB-lite"/>
    </source>
</evidence>
<gene>
    <name evidence="2" type="ORF">K452DRAFT_343328</name>
</gene>
<reference evidence="2" key="1">
    <citation type="journal article" date="2020" name="Stud. Mycol.">
        <title>101 Dothideomycetes genomes: a test case for predicting lifestyles and emergence of pathogens.</title>
        <authorList>
            <person name="Haridas S."/>
            <person name="Albert R."/>
            <person name="Binder M."/>
            <person name="Bloem J."/>
            <person name="Labutti K."/>
            <person name="Salamov A."/>
            <person name="Andreopoulos B."/>
            <person name="Baker S."/>
            <person name="Barry K."/>
            <person name="Bills G."/>
            <person name="Bluhm B."/>
            <person name="Cannon C."/>
            <person name="Castanera R."/>
            <person name="Culley D."/>
            <person name="Daum C."/>
            <person name="Ezra D."/>
            <person name="Gonzalez J."/>
            <person name="Henrissat B."/>
            <person name="Kuo A."/>
            <person name="Liang C."/>
            <person name="Lipzen A."/>
            <person name="Lutzoni F."/>
            <person name="Magnuson J."/>
            <person name="Mondo S."/>
            <person name="Nolan M."/>
            <person name="Ohm R."/>
            <person name="Pangilinan J."/>
            <person name="Park H.-J."/>
            <person name="Ramirez L."/>
            <person name="Alfaro M."/>
            <person name="Sun H."/>
            <person name="Tritt A."/>
            <person name="Yoshinaga Y."/>
            <person name="Zwiers L.-H."/>
            <person name="Turgeon B."/>
            <person name="Goodwin S."/>
            <person name="Spatafora J."/>
            <person name="Crous P."/>
            <person name="Grigoriev I."/>
        </authorList>
    </citation>
    <scope>NUCLEOTIDE SEQUENCE</scope>
    <source>
        <strain evidence="2">CBS 121167</strain>
    </source>
</reference>
<keyword evidence="3" id="KW-1185">Reference proteome</keyword>